<dbReference type="OrthoDB" id="4140097at2759"/>
<dbReference type="GeneID" id="27336911"/>
<dbReference type="HOGENOM" id="CLU_025452_0_0_1"/>
<feature type="region of interest" description="Disordered" evidence="1">
    <location>
        <begin position="59"/>
        <end position="89"/>
    </location>
</feature>
<evidence type="ECO:0000256" key="1">
    <source>
        <dbReference type="SAM" id="MobiDB-lite"/>
    </source>
</evidence>
<dbReference type="PANTHER" id="PTHR37540:SF5">
    <property type="entry name" value="TRANSCRIPTION FACTOR DOMAIN-CONTAINING PROTEIN"/>
    <property type="match status" value="1"/>
</dbReference>
<keyword evidence="3" id="KW-1185">Reference proteome</keyword>
<dbReference type="RefSeq" id="XP_016232767.1">
    <property type="nucleotide sequence ID" value="XM_016384144.1"/>
</dbReference>
<gene>
    <name evidence="2" type="ORF">PV08_09828</name>
</gene>
<feature type="compositionally biased region" description="Polar residues" evidence="1">
    <location>
        <begin position="65"/>
        <end position="75"/>
    </location>
</feature>
<organism evidence="2 3">
    <name type="scientific">Exophiala spinifera</name>
    <dbReference type="NCBI Taxonomy" id="91928"/>
    <lineage>
        <taxon>Eukaryota</taxon>
        <taxon>Fungi</taxon>
        <taxon>Dikarya</taxon>
        <taxon>Ascomycota</taxon>
        <taxon>Pezizomycotina</taxon>
        <taxon>Eurotiomycetes</taxon>
        <taxon>Chaetothyriomycetidae</taxon>
        <taxon>Chaetothyriales</taxon>
        <taxon>Herpotrichiellaceae</taxon>
        <taxon>Exophiala</taxon>
    </lineage>
</organism>
<evidence type="ECO:0008006" key="4">
    <source>
        <dbReference type="Google" id="ProtNLM"/>
    </source>
</evidence>
<evidence type="ECO:0000313" key="3">
    <source>
        <dbReference type="Proteomes" id="UP000053328"/>
    </source>
</evidence>
<name>A0A0D1YCD3_9EURO</name>
<dbReference type="AlphaFoldDB" id="A0A0D1YCD3"/>
<sequence>MSDPSQDIFFLPYDPVRASQRVRQLQNSEARAHAARVAHTRRRLYAPLLFLSTARKPSDNGDADNYSNEKVSGASSKRKNRKPFRRVSAAKLSDHLSPVTILQKGNSDPFDVSAVQISAELNEVLLFYQQNVLPLFVTYMRANFVTISTGKASWHDRFSNLHNVYSACGLLTRTAALMCRLPFAGNRLATQAFTCKAKLLRMLRFHVAREGNRALWLSEATQCIVSLLITAFFEDNLEESTFHLRILREMLYTQSSAGDLDHGFLFTVLWYDFQQASKSLRNPVLDFSVWAADQYRPGWEQALHDLPRLPGCAEKGMNGGVRDSLLKSLFISLREVLEVSSLLASNTAAATPSIKMGIVQWALVCQGQILNLYVDAMSEVPGRLNILRKTPHVLPEDWAPFTKAYTCLAALWWTRRLKREENLPSRPAATILNASKTILSALRLALIHAELFSQGTDSVVNSEVRLWALHVGALAEQHGRTFTGSNEDEEDDNDDHTWFTRSFLLQARSMCLYLWEDVRMILQSFLYADSLVGQIPSMVPV</sequence>
<proteinExistence type="predicted"/>
<reference evidence="2 3" key="1">
    <citation type="submission" date="2015-01" db="EMBL/GenBank/DDBJ databases">
        <title>The Genome Sequence of Exophiala spinifera CBS89968.</title>
        <authorList>
            <consortium name="The Broad Institute Genomics Platform"/>
            <person name="Cuomo C."/>
            <person name="de Hoog S."/>
            <person name="Gorbushina A."/>
            <person name="Stielow B."/>
            <person name="Teixiera M."/>
            <person name="Abouelleil A."/>
            <person name="Chapman S.B."/>
            <person name="Priest M."/>
            <person name="Young S.K."/>
            <person name="Wortman J."/>
            <person name="Nusbaum C."/>
            <person name="Birren B."/>
        </authorList>
    </citation>
    <scope>NUCLEOTIDE SEQUENCE [LARGE SCALE GENOMIC DNA]</scope>
    <source>
        <strain evidence="2 3">CBS 89968</strain>
    </source>
</reference>
<accession>A0A0D1YCD3</accession>
<protein>
    <recommendedName>
        <fullName evidence="4">Transcription factor domain-containing protein</fullName>
    </recommendedName>
</protein>
<dbReference type="EMBL" id="KN847498">
    <property type="protein sequence ID" value="KIW12551.1"/>
    <property type="molecule type" value="Genomic_DNA"/>
</dbReference>
<dbReference type="Proteomes" id="UP000053328">
    <property type="component" value="Unassembled WGS sequence"/>
</dbReference>
<dbReference type="PANTHER" id="PTHR37540">
    <property type="entry name" value="TRANSCRIPTION FACTOR (ACR-2), PUTATIVE-RELATED-RELATED"/>
    <property type="match status" value="1"/>
</dbReference>
<evidence type="ECO:0000313" key="2">
    <source>
        <dbReference type="EMBL" id="KIW12551.1"/>
    </source>
</evidence>
<dbReference type="VEuPathDB" id="FungiDB:PV08_09828"/>
<feature type="compositionally biased region" description="Basic residues" evidence="1">
    <location>
        <begin position="76"/>
        <end position="85"/>
    </location>
</feature>